<dbReference type="PIRSF" id="PIRSF000239">
    <property type="entry name" value="AHPC"/>
    <property type="match status" value="1"/>
</dbReference>
<evidence type="ECO:0000313" key="16">
    <source>
        <dbReference type="Proteomes" id="UP000199513"/>
    </source>
</evidence>
<dbReference type="PANTHER" id="PTHR42801:SF4">
    <property type="entry name" value="AHPC_TSA FAMILY PROTEIN"/>
    <property type="match status" value="1"/>
</dbReference>
<evidence type="ECO:0000256" key="7">
    <source>
        <dbReference type="ARBA" id="ARBA00023157"/>
    </source>
</evidence>
<feature type="domain" description="Thioredoxin" evidence="14">
    <location>
        <begin position="4"/>
        <end position="150"/>
    </location>
</feature>
<keyword evidence="5" id="KW-0049">Antioxidant</keyword>
<reference evidence="15 16" key="1">
    <citation type="submission" date="2016-10" db="EMBL/GenBank/DDBJ databases">
        <authorList>
            <person name="de Groot N.N."/>
        </authorList>
    </citation>
    <scope>NUCLEOTIDE SEQUENCE [LARGE SCALE GENOMIC DNA]</scope>
    <source>
        <strain>GEY</strain>
        <strain evidence="16">DSM 9560</strain>
    </source>
</reference>
<dbReference type="NCBIfam" id="NF006960">
    <property type="entry name" value="PRK09437.1"/>
    <property type="match status" value="1"/>
</dbReference>
<proteinExistence type="inferred from homology"/>
<evidence type="ECO:0000256" key="2">
    <source>
        <dbReference type="ARBA" id="ARBA00011245"/>
    </source>
</evidence>
<gene>
    <name evidence="15" type="ORF">SAMN04488541_103356</name>
</gene>
<keyword evidence="7" id="KW-1015">Disulfide bond</keyword>
<dbReference type="Pfam" id="PF00578">
    <property type="entry name" value="AhpC-TSA"/>
    <property type="match status" value="1"/>
</dbReference>
<keyword evidence="16" id="KW-1185">Reference proteome</keyword>
<dbReference type="EMBL" id="FONY01000033">
    <property type="protein sequence ID" value="SFF43002.1"/>
    <property type="molecule type" value="Genomic_DNA"/>
</dbReference>
<dbReference type="InterPro" id="IPR013766">
    <property type="entry name" value="Thioredoxin_domain"/>
</dbReference>
<keyword evidence="8" id="KW-0676">Redox-active center</keyword>
<evidence type="ECO:0000256" key="8">
    <source>
        <dbReference type="ARBA" id="ARBA00023284"/>
    </source>
</evidence>
<dbReference type="Proteomes" id="UP000199513">
    <property type="component" value="Unassembled WGS sequence"/>
</dbReference>
<evidence type="ECO:0000256" key="12">
    <source>
        <dbReference type="ARBA" id="ARBA00049091"/>
    </source>
</evidence>
<comment type="function">
    <text evidence="1">Thiol-specific peroxidase that catalyzes the reduction of hydrogen peroxide and organic hydroperoxides to water and alcohols, respectively. Plays a role in cell protection against oxidative stress by detoxifying peroxides and as sensor of hydrogen peroxide-mediated signaling events.</text>
</comment>
<accession>A0A1I2IKS4</accession>
<evidence type="ECO:0000256" key="11">
    <source>
        <dbReference type="ARBA" id="ARBA00042639"/>
    </source>
</evidence>
<dbReference type="PROSITE" id="PS51352">
    <property type="entry name" value="THIOREDOXIN_2"/>
    <property type="match status" value="1"/>
</dbReference>
<evidence type="ECO:0000256" key="6">
    <source>
        <dbReference type="ARBA" id="ARBA00023002"/>
    </source>
</evidence>
<evidence type="ECO:0000256" key="4">
    <source>
        <dbReference type="ARBA" id="ARBA00022559"/>
    </source>
</evidence>
<evidence type="ECO:0000313" key="15">
    <source>
        <dbReference type="EMBL" id="SFF43002.1"/>
    </source>
</evidence>
<dbReference type="CDD" id="cd03017">
    <property type="entry name" value="PRX_BCP"/>
    <property type="match status" value="1"/>
</dbReference>
<dbReference type="GO" id="GO:0008379">
    <property type="term" value="F:thioredoxin peroxidase activity"/>
    <property type="evidence" value="ECO:0007669"/>
    <property type="project" value="TreeGrafter"/>
</dbReference>
<name>A0A1I2IKS4_9BACT</name>
<evidence type="ECO:0000256" key="10">
    <source>
        <dbReference type="ARBA" id="ARBA00038489"/>
    </source>
</evidence>
<dbReference type="FunFam" id="3.40.30.10:FF:000007">
    <property type="entry name" value="Thioredoxin-dependent thiol peroxidase"/>
    <property type="match status" value="1"/>
</dbReference>
<dbReference type="AlphaFoldDB" id="A0A1I2IKS4"/>
<dbReference type="GO" id="GO:0034599">
    <property type="term" value="P:cellular response to oxidative stress"/>
    <property type="evidence" value="ECO:0007669"/>
    <property type="project" value="TreeGrafter"/>
</dbReference>
<evidence type="ECO:0000256" key="5">
    <source>
        <dbReference type="ARBA" id="ARBA00022862"/>
    </source>
</evidence>
<dbReference type="GO" id="GO:0005737">
    <property type="term" value="C:cytoplasm"/>
    <property type="evidence" value="ECO:0007669"/>
    <property type="project" value="TreeGrafter"/>
</dbReference>
<evidence type="ECO:0000256" key="3">
    <source>
        <dbReference type="ARBA" id="ARBA00013017"/>
    </source>
</evidence>
<dbReference type="EC" id="1.11.1.24" evidence="3"/>
<dbReference type="RefSeq" id="WP_091548625.1">
    <property type="nucleotide sequence ID" value="NZ_FONY01000033.1"/>
</dbReference>
<dbReference type="SUPFAM" id="SSF52833">
    <property type="entry name" value="Thioredoxin-like"/>
    <property type="match status" value="1"/>
</dbReference>
<comment type="subunit">
    <text evidence="2">Monomer.</text>
</comment>
<keyword evidence="4" id="KW-0575">Peroxidase</keyword>
<evidence type="ECO:0000259" key="14">
    <source>
        <dbReference type="PROSITE" id="PS51352"/>
    </source>
</evidence>
<evidence type="ECO:0000256" key="13">
    <source>
        <dbReference type="PIRSR" id="PIRSR000239-1"/>
    </source>
</evidence>
<dbReference type="InterPro" id="IPR050924">
    <property type="entry name" value="Peroxiredoxin_BCP/PrxQ"/>
</dbReference>
<organism evidence="15 16">
    <name type="scientific">Thermoflexibacter ruber</name>
    <dbReference type="NCBI Taxonomy" id="1003"/>
    <lineage>
        <taxon>Bacteria</taxon>
        <taxon>Pseudomonadati</taxon>
        <taxon>Bacteroidota</taxon>
        <taxon>Cytophagia</taxon>
        <taxon>Cytophagales</taxon>
        <taxon>Thermoflexibacteraceae</taxon>
        <taxon>Thermoflexibacter</taxon>
    </lineage>
</organism>
<comment type="catalytic activity">
    <reaction evidence="12">
        <text>a hydroperoxide + [thioredoxin]-dithiol = an alcohol + [thioredoxin]-disulfide + H2O</text>
        <dbReference type="Rhea" id="RHEA:62620"/>
        <dbReference type="Rhea" id="RHEA-COMP:10698"/>
        <dbReference type="Rhea" id="RHEA-COMP:10700"/>
        <dbReference type="ChEBI" id="CHEBI:15377"/>
        <dbReference type="ChEBI" id="CHEBI:29950"/>
        <dbReference type="ChEBI" id="CHEBI:30879"/>
        <dbReference type="ChEBI" id="CHEBI:35924"/>
        <dbReference type="ChEBI" id="CHEBI:50058"/>
        <dbReference type="EC" id="1.11.1.24"/>
    </reaction>
</comment>
<comment type="similarity">
    <text evidence="10">Belongs to the peroxiredoxin family. BCP/PrxQ subfamily.</text>
</comment>
<dbReference type="PANTHER" id="PTHR42801">
    <property type="entry name" value="THIOREDOXIN-DEPENDENT PEROXIDE REDUCTASE"/>
    <property type="match status" value="1"/>
</dbReference>
<dbReference type="GO" id="GO:0045454">
    <property type="term" value="P:cell redox homeostasis"/>
    <property type="evidence" value="ECO:0007669"/>
    <property type="project" value="TreeGrafter"/>
</dbReference>
<dbReference type="Gene3D" id="3.40.30.10">
    <property type="entry name" value="Glutaredoxin"/>
    <property type="match status" value="1"/>
</dbReference>
<evidence type="ECO:0000256" key="1">
    <source>
        <dbReference type="ARBA" id="ARBA00003330"/>
    </source>
</evidence>
<evidence type="ECO:0000256" key="9">
    <source>
        <dbReference type="ARBA" id="ARBA00032824"/>
    </source>
</evidence>
<feature type="active site" description="Cysteine sulfenic acid (-SOH) intermediate; for peroxidase activity" evidence="13">
    <location>
        <position position="46"/>
    </location>
</feature>
<sequence>MTNLKIGDIAPDFSGIDQENRTVKLSDLRGKKVILYFYPKDLTEVCTNQACNLRDNYDFITSKGYEVIGISTDDVETHQKFIEKYQLPFRLIADTDKKIHELYDTWKEKKMYGKSYMGTIRTTFVIDEQGKIMDIIEKVKAKEHTKQIIK</sequence>
<keyword evidence="6" id="KW-0560">Oxidoreductase</keyword>
<dbReference type="InterPro" id="IPR000866">
    <property type="entry name" value="AhpC/TSA"/>
</dbReference>
<dbReference type="InterPro" id="IPR024706">
    <property type="entry name" value="Peroxiredoxin_AhpC-typ"/>
</dbReference>
<dbReference type="InterPro" id="IPR036249">
    <property type="entry name" value="Thioredoxin-like_sf"/>
</dbReference>
<protein>
    <recommendedName>
        <fullName evidence="3">thioredoxin-dependent peroxiredoxin</fullName>
        <ecNumber evidence="3">1.11.1.24</ecNumber>
    </recommendedName>
    <alternativeName>
        <fullName evidence="9">Thioredoxin peroxidase</fullName>
    </alternativeName>
    <alternativeName>
        <fullName evidence="11">Thioredoxin-dependent peroxiredoxin Bcp</fullName>
    </alternativeName>
</protein>
<dbReference type="OrthoDB" id="9812811at2"/>